<proteinExistence type="predicted"/>
<evidence type="ECO:0000256" key="1">
    <source>
        <dbReference type="SAM" id="SignalP"/>
    </source>
</evidence>
<keyword evidence="2" id="KW-1185">Reference proteome</keyword>
<feature type="chain" id="PRO_5007412751" evidence="1">
    <location>
        <begin position="19"/>
        <end position="87"/>
    </location>
</feature>
<feature type="signal peptide" evidence="1">
    <location>
        <begin position="1"/>
        <end position="18"/>
    </location>
</feature>
<sequence length="87" mass="9847">MVLRQVAVLAMIICYACANSVRAKRQLSPAVRLENELHPLIMGMYGFESEMYNRLFDAGRKRAALSPSQELQSALELSNYLERAGRK</sequence>
<evidence type="ECO:0000313" key="2">
    <source>
        <dbReference type="Proteomes" id="UP000035642"/>
    </source>
</evidence>
<reference evidence="3" key="2">
    <citation type="submission" date="2016-04" db="UniProtKB">
        <authorList>
            <consortium name="WormBaseParasite"/>
        </authorList>
    </citation>
    <scope>IDENTIFICATION</scope>
</reference>
<keyword evidence="1" id="KW-0732">Signal</keyword>
<evidence type="ECO:0000313" key="3">
    <source>
        <dbReference type="WBParaSite" id="ACAC_0000222901-mRNA-1"/>
    </source>
</evidence>
<dbReference type="WBParaSite" id="ACAC_0000222901-mRNA-1">
    <property type="protein sequence ID" value="ACAC_0000222901-mRNA-1"/>
    <property type="gene ID" value="ACAC_0000222901"/>
</dbReference>
<reference evidence="2" key="1">
    <citation type="submission" date="2012-09" db="EMBL/GenBank/DDBJ databases">
        <authorList>
            <person name="Martin A.A."/>
        </authorList>
    </citation>
    <scope>NUCLEOTIDE SEQUENCE</scope>
</reference>
<dbReference type="Proteomes" id="UP000035642">
    <property type="component" value="Unassembled WGS sequence"/>
</dbReference>
<accession>A0A0K0CXD8</accession>
<protein>
    <submittedName>
        <fullName evidence="3">Pigment dispersing hormone</fullName>
    </submittedName>
</protein>
<dbReference type="AlphaFoldDB" id="A0A0K0CXD8"/>
<name>A0A0K0CXD8_ANGCA</name>
<organism evidence="2 3">
    <name type="scientific">Angiostrongylus cantonensis</name>
    <name type="common">Rat lungworm</name>
    <dbReference type="NCBI Taxonomy" id="6313"/>
    <lineage>
        <taxon>Eukaryota</taxon>
        <taxon>Metazoa</taxon>
        <taxon>Ecdysozoa</taxon>
        <taxon>Nematoda</taxon>
        <taxon>Chromadorea</taxon>
        <taxon>Rhabditida</taxon>
        <taxon>Rhabditina</taxon>
        <taxon>Rhabditomorpha</taxon>
        <taxon>Strongyloidea</taxon>
        <taxon>Metastrongylidae</taxon>
        <taxon>Angiostrongylus</taxon>
    </lineage>
</organism>